<dbReference type="InterPro" id="IPR013083">
    <property type="entry name" value="Znf_RING/FYVE/PHD"/>
</dbReference>
<keyword evidence="6" id="KW-0833">Ubl conjugation pathway</keyword>
<accession>A0A6C0IUN9</accession>
<name>A0A6C0IUN9_9ZZZZ</name>
<dbReference type="PANTHER" id="PTHR11210">
    <property type="entry name" value="RING BOX"/>
    <property type="match status" value="1"/>
</dbReference>
<sequence>MTDSRFEIKSINVLTSWRHNLPLNSDCTICRNSLNEDSIEYMTKGITSYVIVGQCGHSYHRECLNGWIKDNPRCPICGDKWAYKDINEPNVHQSTPSHSHPHPSSPPNSPPNSP</sequence>
<proteinExistence type="predicted"/>
<dbReference type="InterPro" id="IPR001841">
    <property type="entry name" value="Znf_RING"/>
</dbReference>
<comment type="pathway">
    <text evidence="2">Protein modification; protein ubiquitination.</text>
</comment>
<evidence type="ECO:0000256" key="4">
    <source>
        <dbReference type="ARBA" id="ARBA00022723"/>
    </source>
</evidence>
<feature type="domain" description="RING-type" evidence="9">
    <location>
        <begin position="27"/>
        <end position="77"/>
    </location>
</feature>
<evidence type="ECO:0000256" key="5">
    <source>
        <dbReference type="ARBA" id="ARBA00022771"/>
    </source>
</evidence>
<keyword evidence="5" id="KW-0863">Zinc-finger</keyword>
<evidence type="ECO:0000256" key="3">
    <source>
        <dbReference type="ARBA" id="ARBA00022490"/>
    </source>
</evidence>
<feature type="compositionally biased region" description="Pro residues" evidence="8">
    <location>
        <begin position="103"/>
        <end position="114"/>
    </location>
</feature>
<dbReference type="InterPro" id="IPR024766">
    <property type="entry name" value="Znf_RING_H2"/>
</dbReference>
<evidence type="ECO:0000256" key="6">
    <source>
        <dbReference type="ARBA" id="ARBA00022786"/>
    </source>
</evidence>
<evidence type="ECO:0000256" key="1">
    <source>
        <dbReference type="ARBA" id="ARBA00004496"/>
    </source>
</evidence>
<evidence type="ECO:0000256" key="8">
    <source>
        <dbReference type="SAM" id="MobiDB-lite"/>
    </source>
</evidence>
<dbReference type="Pfam" id="PF12678">
    <property type="entry name" value="zf-rbx1"/>
    <property type="match status" value="1"/>
</dbReference>
<dbReference type="EMBL" id="MN740256">
    <property type="protein sequence ID" value="QHT96389.1"/>
    <property type="molecule type" value="Genomic_DNA"/>
</dbReference>
<dbReference type="AlphaFoldDB" id="A0A6C0IUN9"/>
<dbReference type="Gene3D" id="3.30.40.10">
    <property type="entry name" value="Zinc/RING finger domain, C3HC4 (zinc finger)"/>
    <property type="match status" value="1"/>
</dbReference>
<dbReference type="PROSITE" id="PS50089">
    <property type="entry name" value="ZF_RING_2"/>
    <property type="match status" value="1"/>
</dbReference>
<dbReference type="SUPFAM" id="SSF57850">
    <property type="entry name" value="RING/U-box"/>
    <property type="match status" value="1"/>
</dbReference>
<dbReference type="GO" id="GO:0005737">
    <property type="term" value="C:cytoplasm"/>
    <property type="evidence" value="ECO:0007669"/>
    <property type="project" value="UniProtKB-SubCell"/>
</dbReference>
<feature type="region of interest" description="Disordered" evidence="8">
    <location>
        <begin position="88"/>
        <end position="114"/>
    </location>
</feature>
<comment type="subcellular location">
    <subcellularLocation>
        <location evidence="1">Cytoplasm</location>
    </subcellularLocation>
</comment>
<keyword evidence="7" id="KW-0862">Zinc</keyword>
<keyword evidence="4" id="KW-0479">Metal-binding</keyword>
<evidence type="ECO:0000259" key="9">
    <source>
        <dbReference type="PROSITE" id="PS50089"/>
    </source>
</evidence>
<dbReference type="GO" id="GO:0008270">
    <property type="term" value="F:zinc ion binding"/>
    <property type="evidence" value="ECO:0007669"/>
    <property type="project" value="UniProtKB-KW"/>
</dbReference>
<dbReference type="InterPro" id="IPR051031">
    <property type="entry name" value="RING-box_E3_Ubiquitin_Ligase"/>
</dbReference>
<organism evidence="10">
    <name type="scientific">viral metagenome</name>
    <dbReference type="NCBI Taxonomy" id="1070528"/>
    <lineage>
        <taxon>unclassified sequences</taxon>
        <taxon>metagenomes</taxon>
        <taxon>organismal metagenomes</taxon>
    </lineage>
</organism>
<reference evidence="10" key="1">
    <citation type="journal article" date="2020" name="Nature">
        <title>Giant virus diversity and host interactions through global metagenomics.</title>
        <authorList>
            <person name="Schulz F."/>
            <person name="Roux S."/>
            <person name="Paez-Espino D."/>
            <person name="Jungbluth S."/>
            <person name="Walsh D.A."/>
            <person name="Denef V.J."/>
            <person name="McMahon K.D."/>
            <person name="Konstantinidis K.T."/>
            <person name="Eloe-Fadrosh E.A."/>
            <person name="Kyrpides N.C."/>
            <person name="Woyke T."/>
        </authorList>
    </citation>
    <scope>NUCLEOTIDE SEQUENCE</scope>
    <source>
        <strain evidence="10">GVMAG-M-3300024302-11</strain>
    </source>
</reference>
<protein>
    <recommendedName>
        <fullName evidence="9">RING-type domain-containing protein</fullName>
    </recommendedName>
</protein>
<dbReference type="SMART" id="SM00184">
    <property type="entry name" value="RING"/>
    <property type="match status" value="1"/>
</dbReference>
<evidence type="ECO:0000256" key="7">
    <source>
        <dbReference type="ARBA" id="ARBA00022833"/>
    </source>
</evidence>
<keyword evidence="3" id="KW-0963">Cytoplasm</keyword>
<evidence type="ECO:0000256" key="2">
    <source>
        <dbReference type="ARBA" id="ARBA00004906"/>
    </source>
</evidence>
<evidence type="ECO:0000313" key="10">
    <source>
        <dbReference type="EMBL" id="QHT96389.1"/>
    </source>
</evidence>